<organism evidence="5 6">
    <name type="scientific">Cordylochernes scorpioides</name>
    <dbReference type="NCBI Taxonomy" id="51811"/>
    <lineage>
        <taxon>Eukaryota</taxon>
        <taxon>Metazoa</taxon>
        <taxon>Ecdysozoa</taxon>
        <taxon>Arthropoda</taxon>
        <taxon>Chelicerata</taxon>
        <taxon>Arachnida</taxon>
        <taxon>Pseudoscorpiones</taxon>
        <taxon>Cheliferoidea</taxon>
        <taxon>Chernetidae</taxon>
        <taxon>Cordylochernes</taxon>
    </lineage>
</organism>
<dbReference type="EMBL" id="CP092869">
    <property type="protein sequence ID" value="UYV69773.1"/>
    <property type="molecule type" value="Genomic_DNA"/>
</dbReference>
<evidence type="ECO:0000256" key="2">
    <source>
        <dbReference type="ARBA" id="ARBA00009726"/>
    </source>
</evidence>
<dbReference type="Proteomes" id="UP001235939">
    <property type="component" value="Chromosome 07"/>
</dbReference>
<evidence type="ECO:0000313" key="5">
    <source>
        <dbReference type="EMBL" id="UYV69773.1"/>
    </source>
</evidence>
<evidence type="ECO:0000256" key="3">
    <source>
        <dbReference type="ARBA" id="ARBA00022741"/>
    </source>
</evidence>
<proteinExistence type="inferred from homology"/>
<dbReference type="SUPFAM" id="SSF52540">
    <property type="entry name" value="P-loop containing nucleoside triphosphate hydrolases"/>
    <property type="match status" value="1"/>
</dbReference>
<dbReference type="Gene3D" id="3.40.50.300">
    <property type="entry name" value="P-loop containing nucleotide triphosphate hydrolases"/>
    <property type="match status" value="1"/>
</dbReference>
<name>A0ABY6KM90_9ARAC</name>
<accession>A0ABY6KM90</accession>
<dbReference type="InterPro" id="IPR027417">
    <property type="entry name" value="P-loop_NTPase"/>
</dbReference>
<dbReference type="InterPro" id="IPR050173">
    <property type="entry name" value="ABC_transporter_C-like"/>
</dbReference>
<reference evidence="5 6" key="1">
    <citation type="submission" date="2022-01" db="EMBL/GenBank/DDBJ databases">
        <title>A chromosomal length assembly of Cordylochernes scorpioides.</title>
        <authorList>
            <person name="Zeh D."/>
            <person name="Zeh J."/>
        </authorList>
    </citation>
    <scope>NUCLEOTIDE SEQUENCE [LARGE SCALE GENOMIC DNA]</scope>
    <source>
        <strain evidence="5">IN4F17</strain>
        <tissue evidence="5">Whole Body</tissue>
    </source>
</reference>
<comment type="subcellular location">
    <subcellularLocation>
        <location evidence="1">Membrane</location>
        <topology evidence="1">Multi-pass membrane protein</topology>
    </subcellularLocation>
</comment>
<sequence length="76" mass="8663">MDQEILTDSLIQKTIRDKFASCTVLTIAHRLQTIMDSDRILVNYILLLNMLLEGILPGHLKTADTLQCLLTRESHL</sequence>
<keyword evidence="3" id="KW-0547">Nucleotide-binding</keyword>
<evidence type="ECO:0000313" key="6">
    <source>
        <dbReference type="Proteomes" id="UP001235939"/>
    </source>
</evidence>
<comment type="similarity">
    <text evidence="2">Belongs to the ABC transporter superfamily. ABCC family. Conjugate transporter (TC 3.A.1.208) subfamily.</text>
</comment>
<gene>
    <name evidence="5" type="ORF">LAZ67_7000704</name>
</gene>
<evidence type="ECO:0000256" key="1">
    <source>
        <dbReference type="ARBA" id="ARBA00004141"/>
    </source>
</evidence>
<dbReference type="PANTHER" id="PTHR24223:SF456">
    <property type="entry name" value="MULTIDRUG RESISTANCE-ASSOCIATED PROTEIN LETHAL(2)03659"/>
    <property type="match status" value="1"/>
</dbReference>
<keyword evidence="6" id="KW-1185">Reference proteome</keyword>
<protein>
    <submittedName>
        <fullName evidence="5">ABCC4</fullName>
    </submittedName>
</protein>
<dbReference type="PANTHER" id="PTHR24223">
    <property type="entry name" value="ATP-BINDING CASSETTE SUB-FAMILY C"/>
    <property type="match status" value="1"/>
</dbReference>
<keyword evidence="4" id="KW-0067">ATP-binding</keyword>
<evidence type="ECO:0000256" key="4">
    <source>
        <dbReference type="ARBA" id="ARBA00022840"/>
    </source>
</evidence>